<dbReference type="Proteomes" id="UP000003947">
    <property type="component" value="Unassembled WGS sequence"/>
</dbReference>
<evidence type="ECO:0000313" key="6">
    <source>
        <dbReference type="EMBL" id="EIM29960.1"/>
    </source>
</evidence>
<dbReference type="InterPro" id="IPR036388">
    <property type="entry name" value="WH-like_DNA-bd_sf"/>
</dbReference>
<dbReference type="Pfam" id="PF01614">
    <property type="entry name" value="IclR_C"/>
    <property type="match status" value="1"/>
</dbReference>
<accession>I4Z168</accession>
<evidence type="ECO:0000259" key="4">
    <source>
        <dbReference type="PROSITE" id="PS51077"/>
    </source>
</evidence>
<dbReference type="Gene3D" id="1.10.10.10">
    <property type="entry name" value="Winged helix-like DNA-binding domain superfamily/Winged helix DNA-binding domain"/>
    <property type="match status" value="1"/>
</dbReference>
<evidence type="ECO:0000256" key="1">
    <source>
        <dbReference type="ARBA" id="ARBA00023015"/>
    </source>
</evidence>
<evidence type="ECO:0000256" key="3">
    <source>
        <dbReference type="ARBA" id="ARBA00023163"/>
    </source>
</evidence>
<keyword evidence="7" id="KW-1185">Reference proteome</keyword>
<dbReference type="eggNOG" id="COG1414">
    <property type="taxonomic scope" value="Bacteria"/>
</dbReference>
<dbReference type="InterPro" id="IPR036390">
    <property type="entry name" value="WH_DNA-bd_sf"/>
</dbReference>
<dbReference type="GO" id="GO:0003700">
    <property type="term" value="F:DNA-binding transcription factor activity"/>
    <property type="evidence" value="ECO:0007669"/>
    <property type="project" value="TreeGrafter"/>
</dbReference>
<gene>
    <name evidence="6" type="ORF">MicloDRAFT_00012810</name>
</gene>
<dbReference type="InterPro" id="IPR029016">
    <property type="entry name" value="GAF-like_dom_sf"/>
</dbReference>
<dbReference type="EMBL" id="JH660640">
    <property type="protein sequence ID" value="EIM29960.1"/>
    <property type="molecule type" value="Genomic_DNA"/>
</dbReference>
<feature type="domain" description="IclR-ED" evidence="5">
    <location>
        <begin position="73"/>
        <end position="255"/>
    </location>
</feature>
<dbReference type="SMART" id="SM00346">
    <property type="entry name" value="HTH_ICLR"/>
    <property type="match status" value="1"/>
</dbReference>
<dbReference type="Gene3D" id="3.30.450.40">
    <property type="match status" value="1"/>
</dbReference>
<dbReference type="InterPro" id="IPR014757">
    <property type="entry name" value="Tscrpt_reg_IclR_C"/>
</dbReference>
<dbReference type="PANTHER" id="PTHR30136:SF24">
    <property type="entry name" value="HTH-TYPE TRANSCRIPTIONAL REPRESSOR ALLR"/>
    <property type="match status" value="1"/>
</dbReference>
<dbReference type="SUPFAM" id="SSF46785">
    <property type="entry name" value="Winged helix' DNA-binding domain"/>
    <property type="match status" value="1"/>
</dbReference>
<dbReference type="RefSeq" id="WP_009490077.1">
    <property type="nucleotide sequence ID" value="NZ_JH660640.1"/>
</dbReference>
<dbReference type="PATRIC" id="fig|864069.3.peg.1420"/>
<proteinExistence type="predicted"/>
<dbReference type="PROSITE" id="PS51077">
    <property type="entry name" value="HTH_ICLR"/>
    <property type="match status" value="1"/>
</dbReference>
<dbReference type="STRING" id="864069.MicloDRAFT_00012810"/>
<evidence type="ECO:0000259" key="5">
    <source>
        <dbReference type="PROSITE" id="PS51078"/>
    </source>
</evidence>
<dbReference type="InterPro" id="IPR005471">
    <property type="entry name" value="Tscrpt_reg_IclR_N"/>
</dbReference>
<keyword evidence="1" id="KW-0805">Transcription regulation</keyword>
<dbReference type="HOGENOM" id="CLU_062618_7_1_5"/>
<dbReference type="PROSITE" id="PS51078">
    <property type="entry name" value="ICLR_ED"/>
    <property type="match status" value="1"/>
</dbReference>
<keyword evidence="3" id="KW-0804">Transcription</keyword>
<dbReference type="SUPFAM" id="SSF55781">
    <property type="entry name" value="GAF domain-like"/>
    <property type="match status" value="1"/>
</dbReference>
<reference evidence="6 7" key="1">
    <citation type="submission" date="2012-02" db="EMBL/GenBank/DDBJ databases">
        <title>Improved High-Quality Draft sequence of Microvirga sp. WSM3557.</title>
        <authorList>
            <consortium name="US DOE Joint Genome Institute"/>
            <person name="Lucas S."/>
            <person name="Han J."/>
            <person name="Lapidus A."/>
            <person name="Cheng J.-F."/>
            <person name="Goodwin L."/>
            <person name="Pitluck S."/>
            <person name="Peters L."/>
            <person name="Zhang X."/>
            <person name="Detter J.C."/>
            <person name="Han C."/>
            <person name="Tapia R."/>
            <person name="Land M."/>
            <person name="Hauser L."/>
            <person name="Kyrpides N."/>
            <person name="Ivanova N."/>
            <person name="Pagani I."/>
            <person name="Brau L."/>
            <person name="Yates R."/>
            <person name="O'Hara G."/>
            <person name="Rui T."/>
            <person name="Howieson J."/>
            <person name="Reeve W."/>
            <person name="Woyke T."/>
        </authorList>
    </citation>
    <scope>NUCLEOTIDE SEQUENCE [LARGE SCALE GENOMIC DNA]</scope>
    <source>
        <strain evidence="6 7">WSM3557</strain>
    </source>
</reference>
<evidence type="ECO:0000313" key="7">
    <source>
        <dbReference type="Proteomes" id="UP000003947"/>
    </source>
</evidence>
<keyword evidence="2" id="KW-0238">DNA-binding</keyword>
<sequence>MRKDGQDYIVQPVMKALEVLDYVAKQGRDVTLTETVNRLKLPKTTVFRYLQTLSAASFLEYDLHRDRYRAGPRFRHLADVDRSLQRLRTAVQPEMHDLSERFGETINLAILAQKAIVYIDIVDRGRAPRTEARVGQRHPVHSTSLGKAIAAHLPDEEFEALCMPLLPARTIHTVTDGRFLRRQVDHIRQQGYALDMGENEDGHMCIGVPILDDCGRPVAAISLSAPEPRLAPTRRLEAAAALRASADRIVEKIYGNRRFDAVALA</sequence>
<evidence type="ECO:0000256" key="2">
    <source>
        <dbReference type="ARBA" id="ARBA00023125"/>
    </source>
</evidence>
<dbReference type="OrthoDB" id="9807558at2"/>
<dbReference type="GO" id="GO:0045892">
    <property type="term" value="P:negative regulation of DNA-templated transcription"/>
    <property type="evidence" value="ECO:0007669"/>
    <property type="project" value="TreeGrafter"/>
</dbReference>
<name>I4Z168_9HYPH</name>
<dbReference type="PANTHER" id="PTHR30136">
    <property type="entry name" value="HELIX-TURN-HELIX TRANSCRIPTIONAL REGULATOR, ICLR FAMILY"/>
    <property type="match status" value="1"/>
</dbReference>
<dbReference type="Pfam" id="PF09339">
    <property type="entry name" value="HTH_IclR"/>
    <property type="match status" value="1"/>
</dbReference>
<organism evidence="6 7">
    <name type="scientific">Microvirga lotononidis</name>
    <dbReference type="NCBI Taxonomy" id="864069"/>
    <lineage>
        <taxon>Bacteria</taxon>
        <taxon>Pseudomonadati</taxon>
        <taxon>Pseudomonadota</taxon>
        <taxon>Alphaproteobacteria</taxon>
        <taxon>Hyphomicrobiales</taxon>
        <taxon>Methylobacteriaceae</taxon>
        <taxon>Microvirga</taxon>
    </lineage>
</organism>
<feature type="domain" description="HTH iclR-type" evidence="4">
    <location>
        <begin position="10"/>
        <end position="72"/>
    </location>
</feature>
<dbReference type="AlphaFoldDB" id="I4Z168"/>
<dbReference type="GO" id="GO:0003677">
    <property type="term" value="F:DNA binding"/>
    <property type="evidence" value="ECO:0007669"/>
    <property type="project" value="UniProtKB-KW"/>
</dbReference>
<dbReference type="InterPro" id="IPR050707">
    <property type="entry name" value="HTH_MetabolicPath_Reg"/>
</dbReference>
<protein>
    <submittedName>
        <fullName evidence="6">Transcriptional regulator</fullName>
    </submittedName>
</protein>